<accession>A0A1U8AY77</accession>
<dbReference type="Gene3D" id="3.90.280.10">
    <property type="entry name" value="PEBP-like"/>
    <property type="match status" value="1"/>
</dbReference>
<dbReference type="PANTHER" id="PTHR11362:SF9">
    <property type="entry name" value="PROTEIN FLOWERING LOCUS T-RELATED"/>
    <property type="match status" value="1"/>
</dbReference>
<dbReference type="InterPro" id="IPR008914">
    <property type="entry name" value="PEBP"/>
</dbReference>
<reference evidence="3" key="1">
    <citation type="submission" date="2025-08" db="UniProtKB">
        <authorList>
            <consortium name="RefSeq"/>
        </authorList>
    </citation>
    <scope>IDENTIFICATION</scope>
</reference>
<dbReference type="AlphaFoldDB" id="A0A1U8AY77"/>
<dbReference type="InterPro" id="IPR036610">
    <property type="entry name" value="PEBP-like_sf"/>
</dbReference>
<dbReference type="InterPro" id="IPR001858">
    <property type="entry name" value="Phosphatidylethanolamine-bd_CS"/>
</dbReference>
<dbReference type="OMA" id="NGCELAP"/>
<dbReference type="RefSeq" id="XP_010268336.1">
    <property type="nucleotide sequence ID" value="XM_010270034.1"/>
</dbReference>
<keyword evidence="2" id="KW-1185">Reference proteome</keyword>
<dbReference type="Pfam" id="PF01161">
    <property type="entry name" value="PBP"/>
    <property type="match status" value="1"/>
</dbReference>
<name>A0A1U8AY77_NELNU</name>
<dbReference type="Proteomes" id="UP000189703">
    <property type="component" value="Unplaced"/>
</dbReference>
<dbReference type="KEGG" id="nnu:104605313"/>
<protein>
    <submittedName>
        <fullName evidence="3">Protein HEADING DATE 3A-like</fullName>
    </submittedName>
</protein>
<dbReference type="eggNOG" id="KOG3346">
    <property type="taxonomic scope" value="Eukaryota"/>
</dbReference>
<dbReference type="InParanoid" id="A0A1U8AY77"/>
<dbReference type="SUPFAM" id="SSF49777">
    <property type="entry name" value="PEBP-like"/>
    <property type="match status" value="1"/>
</dbReference>
<comment type="similarity">
    <text evidence="1">Belongs to the phosphatidylethanolamine-binding protein family.</text>
</comment>
<dbReference type="GeneID" id="104605313"/>
<dbReference type="CDD" id="cd00866">
    <property type="entry name" value="PEBP_euk"/>
    <property type="match status" value="1"/>
</dbReference>
<evidence type="ECO:0000313" key="3">
    <source>
        <dbReference type="RefSeq" id="XP_010268336.1"/>
    </source>
</evidence>
<dbReference type="OrthoDB" id="2506647at2759"/>
<gene>
    <name evidence="3" type="primary">LOC104605313</name>
</gene>
<dbReference type="STRING" id="4432.A0A1U8AY77"/>
<dbReference type="InterPro" id="IPR035810">
    <property type="entry name" value="PEBP_euk"/>
</dbReference>
<organism evidence="2 3">
    <name type="scientific">Nelumbo nucifera</name>
    <name type="common">Sacred lotus</name>
    <dbReference type="NCBI Taxonomy" id="4432"/>
    <lineage>
        <taxon>Eukaryota</taxon>
        <taxon>Viridiplantae</taxon>
        <taxon>Streptophyta</taxon>
        <taxon>Embryophyta</taxon>
        <taxon>Tracheophyta</taxon>
        <taxon>Spermatophyta</taxon>
        <taxon>Magnoliopsida</taxon>
        <taxon>Proteales</taxon>
        <taxon>Nelumbonaceae</taxon>
        <taxon>Nelumbo</taxon>
    </lineage>
</organism>
<evidence type="ECO:0000256" key="1">
    <source>
        <dbReference type="ARBA" id="ARBA00007091"/>
    </source>
</evidence>
<sequence length="181" mass="20172">MSVATAIDPLTVGQVIVDVVNMFVPTITISVYFETDDITDTNGCEIKPSMAINHPKPRVEIGGNDLRKLYTLVMVDPDAPNPCDPTMREYLHWLVVDIPEGTDATFGQEITSYEGPSPTIVGIHRYVFVLFRQSGRQTTGAPGWRQNFCTRDFAEIYNLGLPVAATYFNGQREGGWGGRRW</sequence>
<dbReference type="PROSITE" id="PS01220">
    <property type="entry name" value="PBP"/>
    <property type="match status" value="1"/>
</dbReference>
<dbReference type="PANTHER" id="PTHR11362">
    <property type="entry name" value="PHOSPHATIDYLETHANOLAMINE-BINDING PROTEIN"/>
    <property type="match status" value="1"/>
</dbReference>
<proteinExistence type="inferred from homology"/>
<evidence type="ECO:0000313" key="2">
    <source>
        <dbReference type="Proteomes" id="UP000189703"/>
    </source>
</evidence>